<sequence>MSEIVKDLKEKLILSPAEARARLGFSKNSMYNILAEDKTFPAWREGDKWCINANKLQEWIDNKSNKKR</sequence>
<protein>
    <submittedName>
        <fullName evidence="2">Helix-turn-helix domain-containing protein</fullName>
    </submittedName>
</protein>
<evidence type="ECO:0000313" key="2">
    <source>
        <dbReference type="EMBL" id="NFA42712.1"/>
    </source>
</evidence>
<feature type="domain" description="Helix-turn-helix" evidence="1">
    <location>
        <begin position="14"/>
        <end position="63"/>
    </location>
</feature>
<dbReference type="AlphaFoldDB" id="A0A6M0SN59"/>
<evidence type="ECO:0000259" key="1">
    <source>
        <dbReference type="Pfam" id="PF12728"/>
    </source>
</evidence>
<dbReference type="Pfam" id="PF12728">
    <property type="entry name" value="HTH_17"/>
    <property type="match status" value="1"/>
</dbReference>
<dbReference type="EMBL" id="SGKU01000021">
    <property type="protein sequence ID" value="NFA42712.1"/>
    <property type="molecule type" value="Genomic_DNA"/>
</dbReference>
<reference evidence="2 3" key="1">
    <citation type="submission" date="2019-02" db="EMBL/GenBank/DDBJ databases">
        <title>Genome sequencing of Clostridium botulinum clinical isolates.</title>
        <authorList>
            <person name="Brunt J."/>
            <person name="Van Vliet A.H.M."/>
            <person name="Stringer S.C."/>
            <person name="Grant K.A."/>
            <person name="Carter A.C."/>
            <person name="Peck M.W."/>
        </authorList>
    </citation>
    <scope>NUCLEOTIDE SEQUENCE [LARGE SCALE GENOMIC DNA]</scope>
    <source>
        <strain evidence="2 3">H113700579</strain>
    </source>
</reference>
<evidence type="ECO:0000313" key="3">
    <source>
        <dbReference type="Proteomes" id="UP000472355"/>
    </source>
</evidence>
<accession>A0A6M0SN59</accession>
<name>A0A6M0SN59_CLOBO</name>
<dbReference type="InterPro" id="IPR041657">
    <property type="entry name" value="HTH_17"/>
</dbReference>
<gene>
    <name evidence="2" type="ORF">EXM65_09035</name>
</gene>
<organism evidence="2 3">
    <name type="scientific">Clostridium botulinum</name>
    <dbReference type="NCBI Taxonomy" id="1491"/>
    <lineage>
        <taxon>Bacteria</taxon>
        <taxon>Bacillati</taxon>
        <taxon>Bacillota</taxon>
        <taxon>Clostridia</taxon>
        <taxon>Eubacteriales</taxon>
        <taxon>Clostridiaceae</taxon>
        <taxon>Clostridium</taxon>
    </lineage>
</organism>
<dbReference type="Proteomes" id="UP000472355">
    <property type="component" value="Unassembled WGS sequence"/>
</dbReference>
<comment type="caution">
    <text evidence="2">The sequence shown here is derived from an EMBL/GenBank/DDBJ whole genome shotgun (WGS) entry which is preliminary data.</text>
</comment>
<proteinExistence type="predicted"/>